<dbReference type="OMA" id="CATEKAV"/>
<feature type="transmembrane region" description="Helical" evidence="1">
    <location>
        <begin position="784"/>
        <end position="805"/>
    </location>
</feature>
<dbReference type="EMBL" id="KK583194">
    <property type="protein sequence ID" value="KDO32790.1"/>
    <property type="molecule type" value="Genomic_DNA"/>
</dbReference>
<dbReference type="GeneID" id="24125041"/>
<organism evidence="2 3">
    <name type="scientific">Saprolegnia parasitica (strain CBS 223.65)</name>
    <dbReference type="NCBI Taxonomy" id="695850"/>
    <lineage>
        <taxon>Eukaryota</taxon>
        <taxon>Sar</taxon>
        <taxon>Stramenopiles</taxon>
        <taxon>Oomycota</taxon>
        <taxon>Saprolegniomycetes</taxon>
        <taxon>Saprolegniales</taxon>
        <taxon>Saprolegniaceae</taxon>
        <taxon>Saprolegnia</taxon>
    </lineage>
</organism>
<dbReference type="RefSeq" id="XP_012196452.1">
    <property type="nucleotide sequence ID" value="XM_012341062.1"/>
</dbReference>
<keyword evidence="3" id="KW-1185">Reference proteome</keyword>
<sequence>MLQRPSIEPFLVEKEGRSEVDMAPAIECLTPKEAPSPSSAATTSRRWHWVHTQLTQKVLYIILFCLSTFLSSSIACGWVANAVHRPTSTPFSLARAQAVLQAHGTAYDECIQDALAHEMLALVATWSHEQEVVASIAAANEVAILALANATSACKATLVELQATFPLSSSGNVLCSPDDQLALETLQNAYSLTQPPTNSRVFLRFPNAQAQADATALNRTLTKFQESINADALALRDVVSAGASSLQTNMDKTHAAVLTLQSQWSTATSDTVDIHGVLSSLQGAKASAAAIEAVLAKAKPALAAVGIALPPIRIALDLETSMTQLLLFGSVMNRSIAAVADAQEATRDDARAWVAGLGNAMDAANATTANFASQVARYTTPNASSSLHRATFGNWTLRDALLEERGGAVVDTYPAWCKVVNASGTVVPAGTATDDDAPGSDRRGAYGVNFQGNVVATSLPLDFLVRLALCVLVTVRIAQDAFTEVPEIDNQNASRLQTTADWLDVLRCRHSILDVLSSICRLRLWPFLVAVLLGVVLTAMTVLIILPLNRTHSEACANATMSDPSPNWLGNIVLTFASSSMTANGALHASAGVSTLQSLHDNSCAASQLSLLRASMGHHANASLRYREYAQLHALVTQLRKCMPSNDMRADCAVSPEAVAALTPLQASYTCPAYTATRRRVQSACAAVVRSFASGDGKAHVCALERSLLEVVSVAWVSVLTFVLLNGAHLCFMKAVAFWLWRALSAGRYPFVGFVDGDGNALDADQLRVGLERRLAEHTRLCRLYAGLATALWLVAFLSAQRILATLG</sequence>
<evidence type="ECO:0000256" key="1">
    <source>
        <dbReference type="SAM" id="Phobius"/>
    </source>
</evidence>
<accession>A0A067CU64</accession>
<dbReference type="Proteomes" id="UP000030745">
    <property type="component" value="Unassembled WGS sequence"/>
</dbReference>
<dbReference type="AlphaFoldDB" id="A0A067CU64"/>
<keyword evidence="1" id="KW-0472">Membrane</keyword>
<proteinExistence type="predicted"/>
<evidence type="ECO:0000313" key="3">
    <source>
        <dbReference type="Proteomes" id="UP000030745"/>
    </source>
</evidence>
<reference evidence="2 3" key="1">
    <citation type="journal article" date="2013" name="PLoS Genet.">
        <title>Distinctive expansion of potential virulence genes in the genome of the oomycete fish pathogen Saprolegnia parasitica.</title>
        <authorList>
            <person name="Jiang R.H."/>
            <person name="de Bruijn I."/>
            <person name="Haas B.J."/>
            <person name="Belmonte R."/>
            <person name="Lobach L."/>
            <person name="Christie J."/>
            <person name="van den Ackerveken G."/>
            <person name="Bottin A."/>
            <person name="Bulone V."/>
            <person name="Diaz-Moreno S.M."/>
            <person name="Dumas B."/>
            <person name="Fan L."/>
            <person name="Gaulin E."/>
            <person name="Govers F."/>
            <person name="Grenville-Briggs L.J."/>
            <person name="Horner N.R."/>
            <person name="Levin J.Z."/>
            <person name="Mammella M."/>
            <person name="Meijer H.J."/>
            <person name="Morris P."/>
            <person name="Nusbaum C."/>
            <person name="Oome S."/>
            <person name="Phillips A.J."/>
            <person name="van Rooyen D."/>
            <person name="Rzeszutek E."/>
            <person name="Saraiva M."/>
            <person name="Secombes C.J."/>
            <person name="Seidl M.F."/>
            <person name="Snel B."/>
            <person name="Stassen J.H."/>
            <person name="Sykes S."/>
            <person name="Tripathy S."/>
            <person name="van den Berg H."/>
            <person name="Vega-Arreguin J.C."/>
            <person name="Wawra S."/>
            <person name="Young S.K."/>
            <person name="Zeng Q."/>
            <person name="Dieguez-Uribeondo J."/>
            <person name="Russ C."/>
            <person name="Tyler B.M."/>
            <person name="van West P."/>
        </authorList>
    </citation>
    <scope>NUCLEOTIDE SEQUENCE [LARGE SCALE GENOMIC DNA]</scope>
    <source>
        <strain evidence="2 3">CBS 223.65</strain>
    </source>
</reference>
<dbReference type="VEuPathDB" id="FungiDB:SPRG_02488"/>
<protein>
    <submittedName>
        <fullName evidence="2">Uncharacterized protein</fullName>
    </submittedName>
</protein>
<keyword evidence="1" id="KW-0812">Transmembrane</keyword>
<dbReference type="OrthoDB" id="63729at2759"/>
<evidence type="ECO:0000313" key="2">
    <source>
        <dbReference type="EMBL" id="KDO32790.1"/>
    </source>
</evidence>
<gene>
    <name evidence="2" type="ORF">SPRG_02488</name>
</gene>
<name>A0A067CU64_SAPPC</name>
<dbReference type="KEGG" id="spar:SPRG_02488"/>
<keyword evidence="1" id="KW-1133">Transmembrane helix</keyword>
<feature type="transmembrane region" description="Helical" evidence="1">
    <location>
        <begin position="524"/>
        <end position="546"/>
    </location>
</feature>